<keyword evidence="3" id="KW-1185">Reference proteome</keyword>
<name>A0AAJ0FE26_9PEZI</name>
<evidence type="ECO:0000313" key="2">
    <source>
        <dbReference type="EMBL" id="KAK1757755.1"/>
    </source>
</evidence>
<dbReference type="Gene3D" id="3.40.50.300">
    <property type="entry name" value="P-loop containing nucleotide triphosphate hydrolases"/>
    <property type="match status" value="1"/>
</dbReference>
<feature type="domain" description="G" evidence="1">
    <location>
        <begin position="1"/>
        <end position="53"/>
    </location>
</feature>
<dbReference type="EMBL" id="MU839830">
    <property type="protein sequence ID" value="KAK1757755.1"/>
    <property type="molecule type" value="Genomic_DNA"/>
</dbReference>
<dbReference type="InterPro" id="IPR027417">
    <property type="entry name" value="P-loop_NTPase"/>
</dbReference>
<proteinExistence type="predicted"/>
<sequence length="73" mass="7924">MGVTGAGKSKFISHLSKTAVVGDDIKSCTTSISIHATFLDGLNIYLIDTPGFDDTTRPDTEILREIAVWLKKL</sequence>
<protein>
    <recommendedName>
        <fullName evidence="1">G domain-containing protein</fullName>
    </recommendedName>
</protein>
<organism evidence="2 3">
    <name type="scientific">Echria macrotheca</name>
    <dbReference type="NCBI Taxonomy" id="438768"/>
    <lineage>
        <taxon>Eukaryota</taxon>
        <taxon>Fungi</taxon>
        <taxon>Dikarya</taxon>
        <taxon>Ascomycota</taxon>
        <taxon>Pezizomycotina</taxon>
        <taxon>Sordariomycetes</taxon>
        <taxon>Sordariomycetidae</taxon>
        <taxon>Sordariales</taxon>
        <taxon>Schizotheciaceae</taxon>
        <taxon>Echria</taxon>
    </lineage>
</organism>
<accession>A0AAJ0FE26</accession>
<dbReference type="Pfam" id="PF01926">
    <property type="entry name" value="MMR_HSR1"/>
    <property type="match status" value="1"/>
</dbReference>
<dbReference type="Proteomes" id="UP001239445">
    <property type="component" value="Unassembled WGS sequence"/>
</dbReference>
<dbReference type="SUPFAM" id="SSF52540">
    <property type="entry name" value="P-loop containing nucleoside triphosphate hydrolases"/>
    <property type="match status" value="1"/>
</dbReference>
<dbReference type="AlphaFoldDB" id="A0AAJ0FE26"/>
<reference evidence="2" key="1">
    <citation type="submission" date="2023-06" db="EMBL/GenBank/DDBJ databases">
        <title>Genome-scale phylogeny and comparative genomics of the fungal order Sordariales.</title>
        <authorList>
            <consortium name="Lawrence Berkeley National Laboratory"/>
            <person name="Hensen N."/>
            <person name="Bonometti L."/>
            <person name="Westerberg I."/>
            <person name="Brannstrom I.O."/>
            <person name="Guillou S."/>
            <person name="Cros-Aarteil S."/>
            <person name="Calhoun S."/>
            <person name="Haridas S."/>
            <person name="Kuo A."/>
            <person name="Mondo S."/>
            <person name="Pangilinan J."/>
            <person name="Riley R."/>
            <person name="Labutti K."/>
            <person name="Andreopoulos B."/>
            <person name="Lipzen A."/>
            <person name="Chen C."/>
            <person name="Yanf M."/>
            <person name="Daum C."/>
            <person name="Ng V."/>
            <person name="Clum A."/>
            <person name="Steindorff A."/>
            <person name="Ohm R."/>
            <person name="Martin F."/>
            <person name="Silar P."/>
            <person name="Natvig D."/>
            <person name="Lalanne C."/>
            <person name="Gautier V."/>
            <person name="Ament-Velasquez S.L."/>
            <person name="Kruys A."/>
            <person name="Hutchinson M.I."/>
            <person name="Powell A.J."/>
            <person name="Barry K."/>
            <person name="Miller A.N."/>
            <person name="Grigoriev I.V."/>
            <person name="Debuchy R."/>
            <person name="Gladieux P."/>
            <person name="Thoren M.H."/>
            <person name="Johannesson H."/>
        </authorList>
    </citation>
    <scope>NUCLEOTIDE SEQUENCE</scope>
    <source>
        <strain evidence="2">PSN4</strain>
    </source>
</reference>
<dbReference type="InterPro" id="IPR006073">
    <property type="entry name" value="GTP-bd"/>
</dbReference>
<dbReference type="GO" id="GO:0005525">
    <property type="term" value="F:GTP binding"/>
    <property type="evidence" value="ECO:0007669"/>
    <property type="project" value="InterPro"/>
</dbReference>
<evidence type="ECO:0000313" key="3">
    <source>
        <dbReference type="Proteomes" id="UP001239445"/>
    </source>
</evidence>
<comment type="caution">
    <text evidence="2">The sequence shown here is derived from an EMBL/GenBank/DDBJ whole genome shotgun (WGS) entry which is preliminary data.</text>
</comment>
<gene>
    <name evidence="2" type="ORF">QBC47DRAFT_400088</name>
</gene>
<evidence type="ECO:0000259" key="1">
    <source>
        <dbReference type="Pfam" id="PF01926"/>
    </source>
</evidence>